<sequence>MSLMLGGMEMRISISSLLRVFHQTNNFKIVNKHENEVQTAITTTTTRETITLHK</sequence>
<evidence type="ECO:0000313" key="1">
    <source>
        <dbReference type="EMBL" id="QQP57657.1"/>
    </source>
</evidence>
<proteinExistence type="predicted"/>
<dbReference type="AlphaFoldDB" id="A0A7T8KKL1"/>
<gene>
    <name evidence="1" type="ORF">FKW44_002725</name>
</gene>
<dbReference type="Proteomes" id="UP000595437">
    <property type="component" value="Chromosome 2"/>
</dbReference>
<accession>A0A7T8KKL1</accession>
<dbReference type="EMBL" id="CP045891">
    <property type="protein sequence ID" value="QQP57657.1"/>
    <property type="molecule type" value="Genomic_DNA"/>
</dbReference>
<evidence type="ECO:0000313" key="2">
    <source>
        <dbReference type="Proteomes" id="UP000595437"/>
    </source>
</evidence>
<feature type="non-terminal residue" evidence="1">
    <location>
        <position position="54"/>
    </location>
</feature>
<keyword evidence="2" id="KW-1185">Reference proteome</keyword>
<reference evidence="2" key="1">
    <citation type="submission" date="2021-01" db="EMBL/GenBank/DDBJ databases">
        <title>Caligus Genome Assembly.</title>
        <authorList>
            <person name="Gallardo-Escarate C."/>
        </authorList>
    </citation>
    <scope>NUCLEOTIDE SEQUENCE [LARGE SCALE GENOMIC DNA]</scope>
</reference>
<protein>
    <submittedName>
        <fullName evidence="1">Uncharacterized protein</fullName>
    </submittedName>
</protein>
<organism evidence="1 2">
    <name type="scientific">Caligus rogercresseyi</name>
    <name type="common">Sea louse</name>
    <dbReference type="NCBI Taxonomy" id="217165"/>
    <lineage>
        <taxon>Eukaryota</taxon>
        <taxon>Metazoa</taxon>
        <taxon>Ecdysozoa</taxon>
        <taxon>Arthropoda</taxon>
        <taxon>Crustacea</taxon>
        <taxon>Multicrustacea</taxon>
        <taxon>Hexanauplia</taxon>
        <taxon>Copepoda</taxon>
        <taxon>Siphonostomatoida</taxon>
        <taxon>Caligidae</taxon>
        <taxon>Caligus</taxon>
    </lineage>
</organism>
<name>A0A7T8KKL1_CALRO</name>